<proteinExistence type="predicted"/>
<protein>
    <submittedName>
        <fullName evidence="1">Uncharacterized protein</fullName>
    </submittedName>
</protein>
<dbReference type="GO" id="GO:0043130">
    <property type="term" value="F:ubiquitin binding"/>
    <property type="evidence" value="ECO:0007669"/>
    <property type="project" value="TreeGrafter"/>
</dbReference>
<evidence type="ECO:0000313" key="2">
    <source>
        <dbReference type="Proteomes" id="UP000596661"/>
    </source>
</evidence>
<keyword evidence="2" id="KW-1185">Reference proteome</keyword>
<dbReference type="Proteomes" id="UP000596661">
    <property type="component" value="Chromosome 1"/>
</dbReference>
<dbReference type="AlphaFoldDB" id="A0A803NJN9"/>
<reference evidence="1" key="1">
    <citation type="submission" date="2018-11" db="EMBL/GenBank/DDBJ databases">
        <authorList>
            <person name="Grassa J C."/>
        </authorList>
    </citation>
    <scope>NUCLEOTIDE SEQUENCE [LARGE SCALE GENOMIC DNA]</scope>
</reference>
<accession>A0A803NJN9</accession>
<dbReference type="PANTHER" id="PTHR21494">
    <property type="entry name" value="ACTIVATING SIGNAL COINTEGRATOR 1 COMPLEX SUBUNIT 2 ASC-1 COMPLEX SUBUNIT P100"/>
    <property type="match status" value="1"/>
</dbReference>
<dbReference type="InterPro" id="IPR052586">
    <property type="entry name" value="ASCC2"/>
</dbReference>
<evidence type="ECO:0000313" key="1">
    <source>
        <dbReference type="EnsemblPlants" id="cds.evm.model.01.2089"/>
    </source>
</evidence>
<reference evidence="1" key="2">
    <citation type="submission" date="2021-03" db="UniProtKB">
        <authorList>
            <consortium name="EnsemblPlants"/>
        </authorList>
    </citation>
    <scope>IDENTIFICATION</scope>
</reference>
<dbReference type="EnsemblPlants" id="evm.model.01.2089">
    <property type="protein sequence ID" value="cds.evm.model.01.2089"/>
    <property type="gene ID" value="evm.TU.01.2089"/>
</dbReference>
<dbReference type="PANTHER" id="PTHR21494:SF0">
    <property type="entry name" value="ACTIVATING SIGNAL COINTEGRATOR 1 COMPLEX SUBUNIT 2"/>
    <property type="match status" value="1"/>
</dbReference>
<dbReference type="OMA" id="QFRKRWY"/>
<dbReference type="Gramene" id="evm.model.01.2089">
    <property type="protein sequence ID" value="cds.evm.model.01.2089"/>
    <property type="gene ID" value="evm.TU.01.2089"/>
</dbReference>
<name>A0A803NJN9_CANSA</name>
<dbReference type="EMBL" id="UZAU01000057">
    <property type="status" value="NOT_ANNOTATED_CDS"/>
    <property type="molecule type" value="Genomic_DNA"/>
</dbReference>
<organism evidence="1 2">
    <name type="scientific">Cannabis sativa</name>
    <name type="common">Hemp</name>
    <name type="synonym">Marijuana</name>
    <dbReference type="NCBI Taxonomy" id="3483"/>
    <lineage>
        <taxon>Eukaryota</taxon>
        <taxon>Viridiplantae</taxon>
        <taxon>Streptophyta</taxon>
        <taxon>Embryophyta</taxon>
        <taxon>Tracheophyta</taxon>
        <taxon>Spermatophyta</taxon>
        <taxon>Magnoliopsida</taxon>
        <taxon>eudicotyledons</taxon>
        <taxon>Gunneridae</taxon>
        <taxon>Pentapetalae</taxon>
        <taxon>rosids</taxon>
        <taxon>fabids</taxon>
        <taxon>Rosales</taxon>
        <taxon>Cannabaceae</taxon>
        <taxon>Cannabis</taxon>
    </lineage>
</organism>
<sequence length="228" mass="25480">MESSLITCQDEAVAAGFGADEGGLDPVESQKVVDLLNRELSRLLKLNPNEFWREVALDTSLRDFLDSFLQFRNRWYDFPHHGVKGNVAGVIVGEDDLSRRVFMVLYRISSNRDPGARAADSLSVNDHGVLLQEKKLLDLPMLLDICALYGHENEELTRVLVRNALNAQPIIHENLASVVSQFLSITHTMHQRCSTSLEVLFSSGSHGDPGSSRLHVDMQEVSCFLYLA</sequence>